<dbReference type="CDD" id="cd19821">
    <property type="entry name" value="Bbox1_BBX-like"/>
    <property type="match status" value="1"/>
</dbReference>
<evidence type="ECO:0000256" key="3">
    <source>
        <dbReference type="ARBA" id="ARBA00022723"/>
    </source>
</evidence>
<dbReference type="PROSITE" id="PS51017">
    <property type="entry name" value="CCT"/>
    <property type="match status" value="1"/>
</dbReference>
<protein>
    <submittedName>
        <fullName evidence="12">Uncharacterized protein</fullName>
    </submittedName>
</protein>
<keyword evidence="4 7" id="KW-0863">Zinc-finger</keyword>
<dbReference type="AlphaFoldDB" id="A0A835FBM5"/>
<comment type="caution">
    <text evidence="12">The sequence shown here is derived from an EMBL/GenBank/DDBJ whole genome shotgun (WGS) entry which is preliminary data.</text>
</comment>
<dbReference type="PANTHER" id="PTHR31874">
    <property type="entry name" value="CCT MOTIF FAMILY PROTEIN, EXPRESSED"/>
    <property type="match status" value="1"/>
</dbReference>
<dbReference type="PROSITE" id="PS50119">
    <property type="entry name" value="ZF_BBOX"/>
    <property type="match status" value="1"/>
</dbReference>
<evidence type="ECO:0000313" key="13">
    <source>
        <dbReference type="Proteomes" id="UP000636709"/>
    </source>
</evidence>
<feature type="region of interest" description="Disordered" evidence="9">
    <location>
        <begin position="59"/>
        <end position="149"/>
    </location>
</feature>
<dbReference type="Pfam" id="PF06203">
    <property type="entry name" value="CCT"/>
    <property type="match status" value="1"/>
</dbReference>
<evidence type="ECO:0000313" key="12">
    <source>
        <dbReference type="EMBL" id="KAF8733735.1"/>
    </source>
</evidence>
<dbReference type="OrthoDB" id="153872at2759"/>
<dbReference type="InterPro" id="IPR052453">
    <property type="entry name" value="CONSTANS-like_ZF"/>
</dbReference>
<keyword evidence="5" id="KW-0862">Zinc</keyword>
<evidence type="ECO:0000256" key="8">
    <source>
        <dbReference type="PROSITE-ProRule" id="PRU00357"/>
    </source>
</evidence>
<evidence type="ECO:0000256" key="9">
    <source>
        <dbReference type="SAM" id="MobiDB-lite"/>
    </source>
</evidence>
<dbReference type="GO" id="GO:0006355">
    <property type="term" value="P:regulation of DNA-templated transcription"/>
    <property type="evidence" value="ECO:0007669"/>
    <property type="project" value="TreeGrafter"/>
</dbReference>
<name>A0A835FBM5_9POAL</name>
<dbReference type="GO" id="GO:0008270">
    <property type="term" value="F:zinc ion binding"/>
    <property type="evidence" value="ECO:0007669"/>
    <property type="project" value="UniProtKB-KW"/>
</dbReference>
<feature type="domain" description="CCT" evidence="11">
    <location>
        <begin position="347"/>
        <end position="389"/>
    </location>
</feature>
<evidence type="ECO:0000256" key="7">
    <source>
        <dbReference type="PROSITE-ProRule" id="PRU00024"/>
    </source>
</evidence>
<dbReference type="PANTHER" id="PTHR31874:SF57">
    <property type="entry name" value="CCT MOTIF FAMILY PROTEIN, EXPRESSED"/>
    <property type="match status" value="1"/>
</dbReference>
<keyword evidence="13" id="KW-1185">Reference proteome</keyword>
<keyword evidence="6 8" id="KW-0539">Nucleus</keyword>
<dbReference type="Pfam" id="PF00643">
    <property type="entry name" value="zf-B_box"/>
    <property type="match status" value="1"/>
</dbReference>
<reference evidence="12" key="1">
    <citation type="submission" date="2020-07" db="EMBL/GenBank/DDBJ databases">
        <title>Genome sequence and genetic diversity analysis of an under-domesticated orphan crop, white fonio (Digitaria exilis).</title>
        <authorList>
            <person name="Bennetzen J.L."/>
            <person name="Chen S."/>
            <person name="Ma X."/>
            <person name="Wang X."/>
            <person name="Yssel A.E.J."/>
            <person name="Chaluvadi S.R."/>
            <person name="Johnson M."/>
            <person name="Gangashetty P."/>
            <person name="Hamidou F."/>
            <person name="Sanogo M.D."/>
            <person name="Zwaenepoel A."/>
            <person name="Wallace J."/>
            <person name="Van De Peer Y."/>
            <person name="Van Deynze A."/>
        </authorList>
    </citation>
    <scope>NUCLEOTIDE SEQUENCE</scope>
    <source>
        <tissue evidence="12">Leaves</tissue>
    </source>
</reference>
<feature type="region of interest" description="Disordered" evidence="9">
    <location>
        <begin position="378"/>
        <end position="424"/>
    </location>
</feature>
<evidence type="ECO:0000256" key="5">
    <source>
        <dbReference type="ARBA" id="ARBA00022833"/>
    </source>
</evidence>
<evidence type="ECO:0000259" key="11">
    <source>
        <dbReference type="PROSITE" id="PS51017"/>
    </source>
</evidence>
<dbReference type="EMBL" id="JACEFO010001597">
    <property type="protein sequence ID" value="KAF8733735.1"/>
    <property type="molecule type" value="Genomic_DNA"/>
</dbReference>
<accession>A0A835FBM5</accession>
<evidence type="ECO:0000256" key="6">
    <source>
        <dbReference type="ARBA" id="ARBA00023242"/>
    </source>
</evidence>
<evidence type="ECO:0000259" key="10">
    <source>
        <dbReference type="PROSITE" id="PS50119"/>
    </source>
</evidence>
<proteinExistence type="inferred from homology"/>
<evidence type="ECO:0000256" key="4">
    <source>
        <dbReference type="ARBA" id="ARBA00022771"/>
    </source>
</evidence>
<dbReference type="SMART" id="SM00336">
    <property type="entry name" value="BBOX"/>
    <property type="match status" value="1"/>
</dbReference>
<comment type="similarity">
    <text evidence="2">Belongs to the CONSTANS family.</text>
</comment>
<dbReference type="InterPro" id="IPR010402">
    <property type="entry name" value="CCT_domain"/>
</dbReference>
<comment type="subcellular location">
    <subcellularLocation>
        <location evidence="1 8">Nucleus</location>
    </subcellularLocation>
</comment>
<organism evidence="12 13">
    <name type="scientific">Digitaria exilis</name>
    <dbReference type="NCBI Taxonomy" id="1010633"/>
    <lineage>
        <taxon>Eukaryota</taxon>
        <taxon>Viridiplantae</taxon>
        <taxon>Streptophyta</taxon>
        <taxon>Embryophyta</taxon>
        <taxon>Tracheophyta</taxon>
        <taxon>Spermatophyta</taxon>
        <taxon>Magnoliopsida</taxon>
        <taxon>Liliopsida</taxon>
        <taxon>Poales</taxon>
        <taxon>Poaceae</taxon>
        <taxon>PACMAD clade</taxon>
        <taxon>Panicoideae</taxon>
        <taxon>Panicodae</taxon>
        <taxon>Paniceae</taxon>
        <taxon>Anthephorinae</taxon>
        <taxon>Digitaria</taxon>
    </lineage>
</organism>
<dbReference type="GO" id="GO:0005634">
    <property type="term" value="C:nucleus"/>
    <property type="evidence" value="ECO:0007669"/>
    <property type="project" value="UniProtKB-SubCell"/>
</dbReference>
<gene>
    <name evidence="12" type="ORF">HU200_014581</name>
</gene>
<sequence>MTNAGAGAAALGARTARSCDGCMRRRARWHCPADDAFLCQACDASVHSANPLARRHHRVRLPSASCSSSSSPPAARDAGAEDDAPAWLHGLTRRPRTPRSKPAAGGSSSKHVAASSMAMSSAAVPDLEAEEEEESGGSGMVGDNDGYLGLEEEDDEDLLYRVPVFDPMLAELYNPISDEGDQKPACLMISSLAETTTTSPEFVVASGGSVEADGLSAGFDVPNMELASFAADMESLLMGDDGFDDLGFLDDEKPQVNAVDLGMNLHEAMAAPAPEQEDDDKKRKRPEMILKLNYDGVIASWARDGGSPWFHGGERPHLDPYESWSDFPAGSRGLFGGAVTAVTGGDREARVSRYREKRRTRLFAKKIRYEVRKLNAEKRPRMKGRFVKRSSLTPLPRPPPQQQQQQQQKQPPPRAMMPHVGMVLAPPMGAHGHFHF</sequence>
<evidence type="ECO:0000256" key="2">
    <source>
        <dbReference type="ARBA" id="ARBA00010024"/>
    </source>
</evidence>
<dbReference type="Proteomes" id="UP000636709">
    <property type="component" value="Unassembled WGS sequence"/>
</dbReference>
<keyword evidence="3" id="KW-0479">Metal-binding</keyword>
<evidence type="ECO:0000256" key="1">
    <source>
        <dbReference type="ARBA" id="ARBA00004123"/>
    </source>
</evidence>
<feature type="domain" description="B box-type" evidence="10">
    <location>
        <begin position="14"/>
        <end position="61"/>
    </location>
</feature>
<dbReference type="InterPro" id="IPR000315">
    <property type="entry name" value="Znf_B-box"/>
</dbReference>
<dbReference type="InterPro" id="IPR049808">
    <property type="entry name" value="CONSTANS-like_Bbox1"/>
</dbReference>
<feature type="compositionally biased region" description="Low complexity" evidence="9">
    <location>
        <begin position="103"/>
        <end position="124"/>
    </location>
</feature>
<feature type="compositionally biased region" description="Low complexity" evidence="9">
    <location>
        <begin position="62"/>
        <end position="75"/>
    </location>
</feature>